<feature type="transmembrane region" description="Helical" evidence="1">
    <location>
        <begin position="36"/>
        <end position="58"/>
    </location>
</feature>
<gene>
    <name evidence="2" type="ORF">IHE29_10470</name>
</gene>
<dbReference type="Proteomes" id="UP001493153">
    <property type="component" value="Chromosome"/>
</dbReference>
<keyword evidence="1" id="KW-0472">Membrane</keyword>
<keyword evidence="3" id="KW-1185">Reference proteome</keyword>
<keyword evidence="1" id="KW-0812">Transmembrane</keyword>
<keyword evidence="1" id="KW-1133">Transmembrane helix</keyword>
<organism evidence="2 3">
    <name type="scientific">Mycetohabitans rhizoxinica</name>
    <dbReference type="NCBI Taxonomy" id="412963"/>
    <lineage>
        <taxon>Bacteria</taxon>
        <taxon>Pseudomonadati</taxon>
        <taxon>Pseudomonadota</taxon>
        <taxon>Betaproteobacteria</taxon>
        <taxon>Burkholderiales</taxon>
        <taxon>Burkholderiaceae</taxon>
        <taxon>Mycetohabitans</taxon>
    </lineage>
</organism>
<evidence type="ECO:0000313" key="2">
    <source>
        <dbReference type="EMBL" id="WXK39663.1"/>
    </source>
</evidence>
<dbReference type="RefSeq" id="WP_237070085.1">
    <property type="nucleotide sequence ID" value="NZ_CP062171.1"/>
</dbReference>
<name>A0ABZ2PXJ0_9BURK</name>
<reference evidence="2 3" key="1">
    <citation type="submission" date="2020-09" db="EMBL/GenBank/DDBJ databases">
        <title>Genome sequences of Mycetohabitans spp.</title>
        <authorList>
            <person name="Carter M.E."/>
            <person name="Carpenter S.C.D."/>
            <person name="Bogdanove A.J."/>
        </authorList>
    </citation>
    <scope>NUCLEOTIDE SEQUENCE [LARGE SCALE GENOMIC DNA]</scope>
    <source>
        <strain evidence="2 3">B12</strain>
    </source>
</reference>
<evidence type="ECO:0000256" key="1">
    <source>
        <dbReference type="SAM" id="Phobius"/>
    </source>
</evidence>
<evidence type="ECO:0000313" key="3">
    <source>
        <dbReference type="Proteomes" id="UP001493153"/>
    </source>
</evidence>
<sequence length="63" mass="7022">MKFYVFCTAVLLMLLFSLTGLYLPLNSLLRRLDPLLGPMLAFTVSIFTLCALITALAWSVPAR</sequence>
<protein>
    <submittedName>
        <fullName evidence="2">Uncharacterized protein</fullName>
    </submittedName>
</protein>
<dbReference type="EMBL" id="CP062176">
    <property type="protein sequence ID" value="WXK39663.1"/>
    <property type="molecule type" value="Genomic_DNA"/>
</dbReference>
<proteinExistence type="predicted"/>
<accession>A0ABZ2PXJ0</accession>